<keyword evidence="4" id="KW-0597">Phosphoprotein</keyword>
<dbReference type="SMART" id="SM00133">
    <property type="entry name" value="S_TK_X"/>
    <property type="match status" value="1"/>
</dbReference>
<dbReference type="Gene3D" id="1.10.510.10">
    <property type="entry name" value="Transferase(Phosphotransferase) domain 1"/>
    <property type="match status" value="1"/>
</dbReference>
<evidence type="ECO:0000259" key="20">
    <source>
        <dbReference type="PROSITE" id="PS51285"/>
    </source>
</evidence>
<dbReference type="FunFam" id="3.30.60.20:FF:000012">
    <property type="entry name" value="Protein kinase C"/>
    <property type="match status" value="1"/>
</dbReference>
<evidence type="ECO:0000256" key="17">
    <source>
        <dbReference type="SAM" id="MobiDB-lite"/>
    </source>
</evidence>
<feature type="domain" description="PB1" evidence="21">
    <location>
        <begin position="13"/>
        <end position="98"/>
    </location>
</feature>
<dbReference type="Gene3D" id="3.30.200.20">
    <property type="entry name" value="Phosphorylase Kinase, domain 1"/>
    <property type="match status" value="1"/>
</dbReference>
<reference evidence="22" key="2">
    <citation type="submission" date="2025-09" db="UniProtKB">
        <authorList>
            <consortium name="Ensembl"/>
        </authorList>
    </citation>
    <scope>IDENTIFICATION</scope>
</reference>
<evidence type="ECO:0000256" key="8">
    <source>
        <dbReference type="ARBA" id="ARBA00022771"/>
    </source>
</evidence>
<dbReference type="AlphaFoldDB" id="A0A3Q0RD34"/>
<evidence type="ECO:0000256" key="15">
    <source>
        <dbReference type="PIRSR" id="PIRSR000554-2"/>
    </source>
</evidence>
<dbReference type="InterPro" id="IPR000961">
    <property type="entry name" value="AGC-kinase_C"/>
</dbReference>
<dbReference type="InterPro" id="IPR011009">
    <property type="entry name" value="Kinase-like_dom_sf"/>
</dbReference>
<dbReference type="Pfam" id="PF00433">
    <property type="entry name" value="Pkinase_C"/>
    <property type="match status" value="1"/>
</dbReference>
<feature type="domain" description="Protein kinase" evidence="18">
    <location>
        <begin position="233"/>
        <end position="543"/>
    </location>
</feature>
<dbReference type="PROSITE" id="PS51285">
    <property type="entry name" value="AGC_KINASE_CTER"/>
    <property type="match status" value="1"/>
</dbReference>
<dbReference type="PIRSF" id="PIRSF000554">
    <property type="entry name" value="PKC_zeta"/>
    <property type="match status" value="1"/>
</dbReference>
<evidence type="ECO:0000259" key="21">
    <source>
        <dbReference type="PROSITE" id="PS51745"/>
    </source>
</evidence>
<dbReference type="PROSITE" id="PS00479">
    <property type="entry name" value="ZF_DAG_PE_1"/>
    <property type="match status" value="1"/>
</dbReference>
<keyword evidence="7 15" id="KW-0547">Nucleotide-binding</keyword>
<evidence type="ECO:0000313" key="22">
    <source>
        <dbReference type="Ensembl" id="ENSACIP00000006885.1"/>
    </source>
</evidence>
<evidence type="ECO:0000313" key="23">
    <source>
        <dbReference type="Proteomes" id="UP000261340"/>
    </source>
</evidence>
<dbReference type="Pfam" id="PF00130">
    <property type="entry name" value="C1_1"/>
    <property type="match status" value="1"/>
</dbReference>
<feature type="binding site" evidence="16">
    <location>
        <position position="266"/>
    </location>
    <ligand>
        <name>ATP</name>
        <dbReference type="ChEBI" id="CHEBI:30616"/>
    </ligand>
</feature>
<feature type="binding site" evidence="15">
    <location>
        <position position="262"/>
    </location>
    <ligand>
        <name>ATP</name>
        <dbReference type="ChEBI" id="CHEBI:30616"/>
    </ligand>
</feature>
<evidence type="ECO:0000256" key="4">
    <source>
        <dbReference type="ARBA" id="ARBA00022553"/>
    </source>
</evidence>
<dbReference type="InterPro" id="IPR000270">
    <property type="entry name" value="PB1_dom"/>
</dbReference>
<dbReference type="Pfam" id="PF00564">
    <property type="entry name" value="PB1"/>
    <property type="match status" value="1"/>
</dbReference>
<feature type="active site" description="Proton acceptor" evidence="14">
    <location>
        <position position="357"/>
    </location>
</feature>
<comment type="catalytic activity">
    <reaction evidence="12">
        <text>L-threonyl-[protein] + ATP = O-phospho-L-threonyl-[protein] + ADP + H(+)</text>
        <dbReference type="Rhea" id="RHEA:46608"/>
        <dbReference type="Rhea" id="RHEA-COMP:11060"/>
        <dbReference type="Rhea" id="RHEA-COMP:11605"/>
        <dbReference type="ChEBI" id="CHEBI:15378"/>
        <dbReference type="ChEBI" id="CHEBI:30013"/>
        <dbReference type="ChEBI" id="CHEBI:30616"/>
        <dbReference type="ChEBI" id="CHEBI:61977"/>
        <dbReference type="ChEBI" id="CHEBI:456216"/>
        <dbReference type="EC" id="2.7.11.13"/>
    </reaction>
</comment>
<dbReference type="GO" id="GO:0106310">
    <property type="term" value="F:protein serine kinase activity"/>
    <property type="evidence" value="ECO:0007669"/>
    <property type="project" value="RHEA"/>
</dbReference>
<dbReference type="SMART" id="SM00666">
    <property type="entry name" value="PB1"/>
    <property type="match status" value="1"/>
</dbReference>
<feature type="domain" description="Phorbol-ester/DAG-type" evidence="19">
    <location>
        <begin position="130"/>
        <end position="180"/>
    </location>
</feature>
<dbReference type="Gene3D" id="3.30.60.20">
    <property type="match status" value="1"/>
</dbReference>
<dbReference type="InterPro" id="IPR017441">
    <property type="entry name" value="Protein_kinase_ATP_BS"/>
</dbReference>
<evidence type="ECO:0000256" key="1">
    <source>
        <dbReference type="ARBA" id="ARBA00005490"/>
    </source>
</evidence>
<dbReference type="PROSITE" id="PS00108">
    <property type="entry name" value="PROTEIN_KINASE_ST"/>
    <property type="match status" value="1"/>
</dbReference>
<dbReference type="SUPFAM" id="SSF56112">
    <property type="entry name" value="Protein kinase-like (PK-like)"/>
    <property type="match status" value="1"/>
</dbReference>
<evidence type="ECO:0000256" key="11">
    <source>
        <dbReference type="ARBA" id="ARBA00022840"/>
    </source>
</evidence>
<evidence type="ECO:0000256" key="3">
    <source>
        <dbReference type="ARBA" id="ARBA00022527"/>
    </source>
</evidence>
<evidence type="ECO:0000256" key="6">
    <source>
        <dbReference type="ARBA" id="ARBA00022723"/>
    </source>
</evidence>
<dbReference type="CDD" id="cd20794">
    <property type="entry name" value="C1_aPKC"/>
    <property type="match status" value="1"/>
</dbReference>
<keyword evidence="6" id="KW-0479">Metal-binding</keyword>
<feature type="region of interest" description="Disordered" evidence="17">
    <location>
        <begin position="189"/>
        <end position="210"/>
    </location>
</feature>
<keyword evidence="10" id="KW-0862">Zinc</keyword>
<dbReference type="InterPro" id="IPR020454">
    <property type="entry name" value="DAG/PE-bd"/>
</dbReference>
<dbReference type="GO" id="GO:0004697">
    <property type="term" value="F:diacylglycerol-dependent serine/threonine kinase activity"/>
    <property type="evidence" value="ECO:0007669"/>
    <property type="project" value="UniProtKB-EC"/>
</dbReference>
<dbReference type="GeneTree" id="ENSGT00940000153497"/>
<comment type="catalytic activity">
    <reaction evidence="13">
        <text>L-seryl-[protein] + ATP = O-phospho-L-seryl-[protein] + ADP + H(+)</text>
        <dbReference type="Rhea" id="RHEA:17989"/>
        <dbReference type="Rhea" id="RHEA-COMP:9863"/>
        <dbReference type="Rhea" id="RHEA-COMP:11604"/>
        <dbReference type="ChEBI" id="CHEBI:15378"/>
        <dbReference type="ChEBI" id="CHEBI:29999"/>
        <dbReference type="ChEBI" id="CHEBI:30616"/>
        <dbReference type="ChEBI" id="CHEBI:83421"/>
        <dbReference type="ChEBI" id="CHEBI:456216"/>
        <dbReference type="EC" id="2.7.11.13"/>
    </reaction>
</comment>
<dbReference type="PROSITE" id="PS50011">
    <property type="entry name" value="PROTEIN_KINASE_DOM"/>
    <property type="match status" value="1"/>
</dbReference>
<dbReference type="InterPro" id="IPR008271">
    <property type="entry name" value="Ser/Thr_kinase_AS"/>
</dbReference>
<dbReference type="InterPro" id="IPR053793">
    <property type="entry name" value="PB1-like"/>
</dbReference>
<dbReference type="InterPro" id="IPR002219">
    <property type="entry name" value="PKC_DAG/PE"/>
</dbReference>
<keyword evidence="3" id="KW-0723">Serine/threonine-protein kinase</keyword>
<dbReference type="InterPro" id="IPR000719">
    <property type="entry name" value="Prot_kinase_dom"/>
</dbReference>
<dbReference type="InterPro" id="IPR012233">
    <property type="entry name" value="PKC"/>
</dbReference>
<dbReference type="InterPro" id="IPR017892">
    <property type="entry name" value="Pkinase_C"/>
</dbReference>
<protein>
    <recommendedName>
        <fullName evidence="2">protein kinase C</fullName>
        <ecNumber evidence="2">2.7.11.13</ecNumber>
    </recommendedName>
</protein>
<dbReference type="PROSITE" id="PS00107">
    <property type="entry name" value="PROTEIN_KINASE_ATP"/>
    <property type="match status" value="1"/>
</dbReference>
<accession>A0A3Q0RD34</accession>
<dbReference type="PROSITE" id="PS51745">
    <property type="entry name" value="PB1"/>
    <property type="match status" value="1"/>
</dbReference>
<dbReference type="SUPFAM" id="SSF57889">
    <property type="entry name" value="Cysteine-rich domain"/>
    <property type="match status" value="1"/>
</dbReference>
<dbReference type="Gene3D" id="3.10.20.90">
    <property type="entry name" value="Phosphatidylinositol 3-kinase Catalytic Subunit, Chain A, domain 1"/>
    <property type="match status" value="1"/>
</dbReference>
<dbReference type="EC" id="2.7.11.13" evidence="2"/>
<evidence type="ECO:0000256" key="9">
    <source>
        <dbReference type="ARBA" id="ARBA00022777"/>
    </source>
</evidence>
<dbReference type="Pfam" id="PF00069">
    <property type="entry name" value="Pkinase"/>
    <property type="match status" value="1"/>
</dbReference>
<keyword evidence="23" id="KW-1185">Reference proteome</keyword>
<dbReference type="FunFam" id="3.10.20.90:FF:000071">
    <property type="entry name" value="Protein kinase C"/>
    <property type="match status" value="1"/>
</dbReference>
<keyword evidence="8" id="KW-0863">Zinc-finger</keyword>
<evidence type="ECO:0000256" key="13">
    <source>
        <dbReference type="ARBA" id="ARBA00047470"/>
    </source>
</evidence>
<dbReference type="FunFam" id="1.10.510.10:FF:000048">
    <property type="entry name" value="Protein kinase C"/>
    <property type="match status" value="1"/>
</dbReference>
<name>A0A3Q0RD34_AMPCI</name>
<dbReference type="PANTHER" id="PTHR24351">
    <property type="entry name" value="RIBOSOMAL PROTEIN S6 KINASE"/>
    <property type="match status" value="1"/>
</dbReference>
<dbReference type="SUPFAM" id="SSF54277">
    <property type="entry name" value="CAD &amp; PB1 domains"/>
    <property type="match status" value="1"/>
</dbReference>
<evidence type="ECO:0000256" key="14">
    <source>
        <dbReference type="PIRSR" id="PIRSR000554-1"/>
    </source>
</evidence>
<evidence type="ECO:0000256" key="16">
    <source>
        <dbReference type="PROSITE-ProRule" id="PRU10141"/>
    </source>
</evidence>
<dbReference type="SMART" id="SM00109">
    <property type="entry name" value="C1"/>
    <property type="match status" value="1"/>
</dbReference>
<dbReference type="Proteomes" id="UP000261340">
    <property type="component" value="Unplaced"/>
</dbReference>
<evidence type="ECO:0000259" key="19">
    <source>
        <dbReference type="PROSITE" id="PS50081"/>
    </source>
</evidence>
<keyword evidence="11 15" id="KW-0067">ATP-binding</keyword>
<dbReference type="GO" id="GO:0005524">
    <property type="term" value="F:ATP binding"/>
    <property type="evidence" value="ECO:0007669"/>
    <property type="project" value="UniProtKB-UniRule"/>
</dbReference>
<sequence length="550" mass="63198">HAHIHGPYMDNDSIFTSVYLCGFRDILITDLAATVTFVELCEEVKTMCSVARQQPITLKWIDDEGDPCTISSEMELEEAFRIYGRTKRSGLLLHVFPSIPEQPGMLCPGEDKSIYRRGARRWRKLYQVNGHLFQAKRFNRKAYCGHCSERIWGLGRQGYKCINCKLLVHKRCHRLIPQTCQRLMVIMPSQKPPSDAKSAEADLPPDDTEDTDGIDGIDGIKLSQGLALGLGDFDLIRVIGRGSYAKVLLVRLKKNEQMYAMKVVKKELVHDDEDIDWVQTEKHVFEQASTNPFLVGLHSCFQTESRLFLVIEYVNGGDLMFHMQRQRKLPEEHARFYAAEICIALNFLHEKGIIYRDLKLDNVLLDHDGHIKLTDYGMCKEGIRPGDTTSTFCGTPNYIAPEILRGEDYGFSVDWWALGVLMFEMMAGRSPFDIITDNPDMNTEEYLFQVRLKDPKERLGCQVQTGFTDIKSHTFFRSIDWEQLDKKEVTPPFKPQISDEYGLENFDTQFTNEPVQLTPDDEDVIKRIDQSEFEGFEYINPLLLSTEESV</sequence>
<dbReference type="PRINTS" id="PR00008">
    <property type="entry name" value="DAGPEDOMAIN"/>
</dbReference>
<evidence type="ECO:0000256" key="2">
    <source>
        <dbReference type="ARBA" id="ARBA00012429"/>
    </source>
</evidence>
<comment type="similarity">
    <text evidence="1">Belongs to the protein kinase superfamily. AGC Ser/Thr protein kinase family. PKC subfamily.</text>
</comment>
<proteinExistence type="inferred from homology"/>
<dbReference type="InterPro" id="IPR046349">
    <property type="entry name" value="C1-like_sf"/>
</dbReference>
<evidence type="ECO:0000259" key="18">
    <source>
        <dbReference type="PROSITE" id="PS50011"/>
    </source>
</evidence>
<feature type="binding site" evidence="15">
    <location>
        <begin position="239"/>
        <end position="247"/>
    </location>
    <ligand>
        <name>ATP</name>
        <dbReference type="ChEBI" id="CHEBI:30616"/>
    </ligand>
</feature>
<dbReference type="SMART" id="SM00220">
    <property type="entry name" value="S_TKc"/>
    <property type="match status" value="1"/>
</dbReference>
<evidence type="ECO:0000256" key="12">
    <source>
        <dbReference type="ARBA" id="ARBA00047272"/>
    </source>
</evidence>
<dbReference type="GO" id="GO:0008270">
    <property type="term" value="F:zinc ion binding"/>
    <property type="evidence" value="ECO:0007669"/>
    <property type="project" value="UniProtKB-KW"/>
</dbReference>
<keyword evidence="5" id="KW-0808">Transferase</keyword>
<evidence type="ECO:0000256" key="10">
    <source>
        <dbReference type="ARBA" id="ARBA00022833"/>
    </source>
</evidence>
<feature type="domain" description="AGC-kinase C-terminal" evidence="20">
    <location>
        <begin position="477"/>
        <end position="548"/>
    </location>
</feature>
<dbReference type="Ensembl" id="ENSACIT00000007096.1">
    <property type="protein sequence ID" value="ENSACIP00000006885.1"/>
    <property type="gene ID" value="ENSACIG00000005397.1"/>
</dbReference>
<dbReference type="PROSITE" id="PS50081">
    <property type="entry name" value="ZF_DAG_PE_2"/>
    <property type="match status" value="1"/>
</dbReference>
<keyword evidence="9" id="KW-0418">Kinase</keyword>
<evidence type="ECO:0000256" key="7">
    <source>
        <dbReference type="ARBA" id="ARBA00022741"/>
    </source>
</evidence>
<dbReference type="OMA" id="HCCINCK"/>
<evidence type="ECO:0000256" key="5">
    <source>
        <dbReference type="ARBA" id="ARBA00022679"/>
    </source>
</evidence>
<dbReference type="STRING" id="61819.ENSACIP00000006885"/>
<reference evidence="22" key="1">
    <citation type="submission" date="2025-08" db="UniProtKB">
        <authorList>
            <consortium name="Ensembl"/>
        </authorList>
    </citation>
    <scope>IDENTIFICATION</scope>
</reference>
<dbReference type="FunFam" id="3.30.200.20:FF:000070">
    <property type="entry name" value="Protein kinase C"/>
    <property type="match status" value="1"/>
</dbReference>
<organism evidence="22 23">
    <name type="scientific">Amphilophus citrinellus</name>
    <name type="common">Midas cichlid</name>
    <name type="synonym">Cichlasoma citrinellum</name>
    <dbReference type="NCBI Taxonomy" id="61819"/>
    <lineage>
        <taxon>Eukaryota</taxon>
        <taxon>Metazoa</taxon>
        <taxon>Chordata</taxon>
        <taxon>Craniata</taxon>
        <taxon>Vertebrata</taxon>
        <taxon>Euteleostomi</taxon>
        <taxon>Actinopterygii</taxon>
        <taxon>Neopterygii</taxon>
        <taxon>Teleostei</taxon>
        <taxon>Neoteleostei</taxon>
        <taxon>Acanthomorphata</taxon>
        <taxon>Ovalentaria</taxon>
        <taxon>Cichlomorphae</taxon>
        <taxon>Cichliformes</taxon>
        <taxon>Cichlidae</taxon>
        <taxon>New World cichlids</taxon>
        <taxon>Cichlasomatinae</taxon>
        <taxon>Heroini</taxon>
        <taxon>Amphilophus</taxon>
    </lineage>
</organism>